<sequence length="28" mass="3452">MEEKINRFVHNHSTPLIFLYTTLHLFHL</sequence>
<protein>
    <submittedName>
        <fullName evidence="1">Uncharacterized protein</fullName>
    </submittedName>
</protein>
<evidence type="ECO:0000313" key="1">
    <source>
        <dbReference type="EMBL" id="JAI00346.1"/>
    </source>
</evidence>
<reference evidence="1" key="2">
    <citation type="journal article" date="2015" name="Fish Shellfish Immunol.">
        <title>Early steps in the European eel (Anguilla anguilla)-Vibrio vulnificus interaction in the gills: Role of the RtxA13 toxin.</title>
        <authorList>
            <person name="Callol A."/>
            <person name="Pajuelo D."/>
            <person name="Ebbesson L."/>
            <person name="Teles M."/>
            <person name="MacKenzie S."/>
            <person name="Amaro C."/>
        </authorList>
    </citation>
    <scope>NUCLEOTIDE SEQUENCE</scope>
</reference>
<organism evidence="1">
    <name type="scientific">Anguilla anguilla</name>
    <name type="common">European freshwater eel</name>
    <name type="synonym">Muraena anguilla</name>
    <dbReference type="NCBI Taxonomy" id="7936"/>
    <lineage>
        <taxon>Eukaryota</taxon>
        <taxon>Metazoa</taxon>
        <taxon>Chordata</taxon>
        <taxon>Craniata</taxon>
        <taxon>Vertebrata</taxon>
        <taxon>Euteleostomi</taxon>
        <taxon>Actinopterygii</taxon>
        <taxon>Neopterygii</taxon>
        <taxon>Teleostei</taxon>
        <taxon>Anguilliformes</taxon>
        <taxon>Anguillidae</taxon>
        <taxon>Anguilla</taxon>
    </lineage>
</organism>
<accession>A0A0E9XET7</accession>
<name>A0A0E9XET7_ANGAN</name>
<reference evidence="1" key="1">
    <citation type="submission" date="2014-11" db="EMBL/GenBank/DDBJ databases">
        <authorList>
            <person name="Amaro Gonzalez C."/>
        </authorList>
    </citation>
    <scope>NUCLEOTIDE SEQUENCE</scope>
</reference>
<proteinExistence type="predicted"/>
<dbReference type="AlphaFoldDB" id="A0A0E9XET7"/>
<dbReference type="EMBL" id="GBXM01008232">
    <property type="protein sequence ID" value="JAI00346.1"/>
    <property type="molecule type" value="Transcribed_RNA"/>
</dbReference>